<evidence type="ECO:0000256" key="3">
    <source>
        <dbReference type="ARBA" id="ARBA00022723"/>
    </source>
</evidence>
<comment type="cofactor">
    <cofactor evidence="1">
        <name>Zn(2+)</name>
        <dbReference type="ChEBI" id="CHEBI:29105"/>
    </cofactor>
</comment>
<comment type="similarity">
    <text evidence="2">Belongs to the DODA-type extradiol aromatic ring-opening dioxygenase family.</text>
</comment>
<keyword evidence="6" id="KW-0732">Signal</keyword>
<dbReference type="InterPro" id="IPR004183">
    <property type="entry name" value="Xdiol_dOase_suB"/>
</dbReference>
<dbReference type="SUPFAM" id="SSF53213">
    <property type="entry name" value="LigB-like"/>
    <property type="match status" value="1"/>
</dbReference>
<dbReference type="OrthoDB" id="7396853at2759"/>
<dbReference type="Pfam" id="PF02900">
    <property type="entry name" value="LigB"/>
    <property type="match status" value="1"/>
</dbReference>
<reference evidence="8" key="1">
    <citation type="submission" date="2013-12" db="EMBL/GenBank/DDBJ databases">
        <title>The Genome Sequence of Aphanomyces invadans NJM9701.</title>
        <authorList>
            <consortium name="The Broad Institute Genomics Platform"/>
            <person name="Russ C."/>
            <person name="Tyler B."/>
            <person name="van West P."/>
            <person name="Dieguez-Uribeondo J."/>
            <person name="Young S.K."/>
            <person name="Zeng Q."/>
            <person name="Gargeya S."/>
            <person name="Fitzgerald M."/>
            <person name="Abouelleil A."/>
            <person name="Alvarado L."/>
            <person name="Chapman S.B."/>
            <person name="Gainer-Dewar J."/>
            <person name="Goldberg J."/>
            <person name="Griggs A."/>
            <person name="Gujja S."/>
            <person name="Hansen M."/>
            <person name="Howarth C."/>
            <person name="Imamovic A."/>
            <person name="Ireland A."/>
            <person name="Larimer J."/>
            <person name="McCowan C."/>
            <person name="Murphy C."/>
            <person name="Pearson M."/>
            <person name="Poon T.W."/>
            <person name="Priest M."/>
            <person name="Roberts A."/>
            <person name="Saif S."/>
            <person name="Shea T."/>
            <person name="Sykes S."/>
            <person name="Wortman J."/>
            <person name="Nusbaum C."/>
            <person name="Birren B."/>
        </authorList>
    </citation>
    <scope>NUCLEOTIDE SEQUENCE [LARGE SCALE GENOMIC DNA]</scope>
    <source>
        <strain evidence="8">NJM9701</strain>
    </source>
</reference>
<evidence type="ECO:0000256" key="2">
    <source>
        <dbReference type="ARBA" id="ARBA00007581"/>
    </source>
</evidence>
<dbReference type="eggNOG" id="ENOG502QS66">
    <property type="taxonomic scope" value="Eukaryota"/>
</dbReference>
<dbReference type="VEuPathDB" id="FungiDB:H310_07373"/>
<feature type="signal peptide" evidence="6">
    <location>
        <begin position="1"/>
        <end position="21"/>
    </location>
</feature>
<dbReference type="PANTHER" id="PTHR30096:SF0">
    <property type="entry name" value="4,5-DOPA DIOXYGENASE EXTRADIOL-LIKE PROTEIN"/>
    <property type="match status" value="1"/>
</dbReference>
<dbReference type="GO" id="GO:0008198">
    <property type="term" value="F:ferrous iron binding"/>
    <property type="evidence" value="ECO:0007669"/>
    <property type="project" value="InterPro"/>
</dbReference>
<evidence type="ECO:0000256" key="5">
    <source>
        <dbReference type="ARBA" id="ARBA00023002"/>
    </source>
</evidence>
<protein>
    <recommendedName>
        <fullName evidence="7">Extradiol ring-cleavage dioxygenase class III enzyme subunit B domain-containing protein</fullName>
    </recommendedName>
</protein>
<dbReference type="InterPro" id="IPR014436">
    <property type="entry name" value="Extradiol_dOase_DODA"/>
</dbReference>
<dbReference type="PANTHER" id="PTHR30096">
    <property type="entry name" value="4,5-DOPA DIOXYGENASE EXTRADIOL-LIKE PROTEIN"/>
    <property type="match status" value="1"/>
</dbReference>
<dbReference type="EMBL" id="KI913964">
    <property type="protein sequence ID" value="ETW00847.1"/>
    <property type="molecule type" value="Genomic_DNA"/>
</dbReference>
<keyword evidence="4" id="KW-0862">Zinc</keyword>
<keyword evidence="5" id="KW-0560">Oxidoreductase</keyword>
<sequence length="299" mass="32089">MTGRPHLVILQSLFYLAYIMAASVCRRAPAIFVNHGAGPLPILRPVTDPDHGTARTFLEQTAPQWLGLHGHDTKPSAIVLVTAHWESSTVAISSGASHKLLFDYSGFPAEAYALTYNAPGSPAIARQIHDLLNAQNIPSKLDAAREWDHGVFVPMKLIHPAADIPIVQVSVVRGSDPDLHFRIGEALAPLRDQNIAIVGSGMSYHSFHGQGNIFQKSKVFSDALVEACGIPDVAGRGAALKAWESMPNARDCHPREEHLMPLHVVAGAGGAGALTSTDFVSSMFAPIHLVAMGWDVVKK</sequence>
<dbReference type="GeneID" id="20084423"/>
<evidence type="ECO:0000256" key="4">
    <source>
        <dbReference type="ARBA" id="ARBA00022833"/>
    </source>
</evidence>
<accession>A0A024U4P0</accession>
<dbReference type="RefSeq" id="XP_008870982.1">
    <property type="nucleotide sequence ID" value="XM_008872760.1"/>
</dbReference>
<dbReference type="GO" id="GO:0016702">
    <property type="term" value="F:oxidoreductase activity, acting on single donors with incorporation of molecular oxygen, incorporation of two atoms of oxygen"/>
    <property type="evidence" value="ECO:0007669"/>
    <property type="project" value="UniProtKB-ARBA"/>
</dbReference>
<gene>
    <name evidence="8" type="ORF">H310_07373</name>
</gene>
<name>A0A024U4P0_9STRA</name>
<proteinExistence type="inferred from homology"/>
<evidence type="ECO:0000259" key="7">
    <source>
        <dbReference type="Pfam" id="PF02900"/>
    </source>
</evidence>
<organism evidence="8">
    <name type="scientific">Aphanomyces invadans</name>
    <dbReference type="NCBI Taxonomy" id="157072"/>
    <lineage>
        <taxon>Eukaryota</taxon>
        <taxon>Sar</taxon>
        <taxon>Stramenopiles</taxon>
        <taxon>Oomycota</taxon>
        <taxon>Saprolegniomycetes</taxon>
        <taxon>Saprolegniales</taxon>
        <taxon>Verrucalvaceae</taxon>
        <taxon>Aphanomyces</taxon>
    </lineage>
</organism>
<keyword evidence="3" id="KW-0479">Metal-binding</keyword>
<evidence type="ECO:0000256" key="1">
    <source>
        <dbReference type="ARBA" id="ARBA00001947"/>
    </source>
</evidence>
<dbReference type="CDD" id="cd07363">
    <property type="entry name" value="45_DOPA_Dioxygenase"/>
    <property type="match status" value="1"/>
</dbReference>
<dbReference type="AlphaFoldDB" id="A0A024U4P0"/>
<evidence type="ECO:0000256" key="6">
    <source>
        <dbReference type="SAM" id="SignalP"/>
    </source>
</evidence>
<feature type="chain" id="PRO_5001537891" description="Extradiol ring-cleavage dioxygenase class III enzyme subunit B domain-containing protein" evidence="6">
    <location>
        <begin position="22"/>
        <end position="299"/>
    </location>
</feature>
<evidence type="ECO:0000313" key="8">
    <source>
        <dbReference type="EMBL" id="ETW00847.1"/>
    </source>
</evidence>
<dbReference type="STRING" id="157072.A0A024U4P0"/>
<dbReference type="GO" id="GO:0008270">
    <property type="term" value="F:zinc ion binding"/>
    <property type="evidence" value="ECO:0007669"/>
    <property type="project" value="InterPro"/>
</dbReference>
<dbReference type="PIRSF" id="PIRSF006157">
    <property type="entry name" value="Doxgns_DODA"/>
    <property type="match status" value="1"/>
</dbReference>
<dbReference type="Gene3D" id="3.40.830.10">
    <property type="entry name" value="LigB-like"/>
    <property type="match status" value="1"/>
</dbReference>
<feature type="domain" description="Extradiol ring-cleavage dioxygenase class III enzyme subunit B" evidence="7">
    <location>
        <begin position="72"/>
        <end position="275"/>
    </location>
</feature>